<evidence type="ECO:0000256" key="3">
    <source>
        <dbReference type="ARBA" id="ARBA00022606"/>
    </source>
</evidence>
<keyword evidence="11" id="KW-0325">Glycoprotein</keyword>
<dbReference type="InterPro" id="IPR000725">
    <property type="entry name" value="Olfact_rcpt"/>
</dbReference>
<evidence type="ECO:0000256" key="14">
    <source>
        <dbReference type="RuleBase" id="RU363047"/>
    </source>
</evidence>
<evidence type="ECO:0000256" key="5">
    <source>
        <dbReference type="ARBA" id="ARBA00022725"/>
    </source>
</evidence>
<keyword evidence="3 14" id="KW-0716">Sensory transduction</keyword>
<dbReference type="GeneID" id="106528608"/>
<evidence type="ECO:0000256" key="4">
    <source>
        <dbReference type="ARBA" id="ARBA00022692"/>
    </source>
</evidence>
<keyword evidence="8 14" id="KW-0472">Membrane</keyword>
<dbReference type="GO" id="GO:0005886">
    <property type="term" value="C:plasma membrane"/>
    <property type="evidence" value="ECO:0007669"/>
    <property type="project" value="UniProtKB-SubCell"/>
</dbReference>
<comment type="similarity">
    <text evidence="13">Belongs to the G-protein coupled receptor 1 family.</text>
</comment>
<dbReference type="Pfam" id="PF13853">
    <property type="entry name" value="7tm_4"/>
    <property type="match status" value="1"/>
</dbReference>
<keyword evidence="2 14" id="KW-1003">Cell membrane</keyword>
<evidence type="ECO:0000256" key="2">
    <source>
        <dbReference type="ARBA" id="ARBA00022475"/>
    </source>
</evidence>
<comment type="subcellular location">
    <subcellularLocation>
        <location evidence="1 14">Cell membrane</location>
        <topology evidence="1 14">Multi-pass membrane protein</topology>
    </subcellularLocation>
</comment>
<reference evidence="17" key="1">
    <citation type="submission" date="2025-08" db="UniProtKB">
        <authorList>
            <consortium name="RefSeq"/>
        </authorList>
    </citation>
    <scope>IDENTIFICATION</scope>
    <source>
        <strain evidence="17">Quisiro</strain>
        <tissue evidence="17">Liver</tissue>
    </source>
</reference>
<dbReference type="KEGG" id="alim:106528608"/>
<dbReference type="Gene3D" id="1.20.1070.10">
    <property type="entry name" value="Rhodopsin 7-helix transmembrane proteins"/>
    <property type="match status" value="1"/>
</dbReference>
<name>A0A2I4CH03_AUSLI</name>
<evidence type="ECO:0000256" key="6">
    <source>
        <dbReference type="ARBA" id="ARBA00022989"/>
    </source>
</evidence>
<keyword evidence="6 14" id="KW-1133">Transmembrane helix</keyword>
<dbReference type="AlphaFoldDB" id="A0A2I4CH03"/>
<dbReference type="InterPro" id="IPR000276">
    <property type="entry name" value="GPCR_Rhodpsn"/>
</dbReference>
<keyword evidence="16" id="KW-1185">Reference proteome</keyword>
<dbReference type="PANTHER" id="PTHR26451:SF847">
    <property type="entry name" value="ODORANT RECEPTOR-RELATED"/>
    <property type="match status" value="1"/>
</dbReference>
<dbReference type="PROSITE" id="PS50262">
    <property type="entry name" value="G_PROTEIN_RECEP_F1_2"/>
    <property type="match status" value="1"/>
</dbReference>
<evidence type="ECO:0000256" key="9">
    <source>
        <dbReference type="ARBA" id="ARBA00023157"/>
    </source>
</evidence>
<feature type="transmembrane region" description="Helical" evidence="14">
    <location>
        <begin position="191"/>
        <end position="215"/>
    </location>
</feature>
<evidence type="ECO:0000256" key="10">
    <source>
        <dbReference type="ARBA" id="ARBA00023170"/>
    </source>
</evidence>
<dbReference type="GO" id="GO:0005549">
    <property type="term" value="F:odorant binding"/>
    <property type="evidence" value="ECO:0007669"/>
    <property type="project" value="TreeGrafter"/>
</dbReference>
<sequence>MDIEVNISCITLGGYVELNKYRYFYFSIMFTVYMLIIFSNSVIVYLIWSNKSLHEPMYIFIAALLFNSILYSTTVYPKLLIDFLSEKQIISYSACIFQFFMFYSVGGSEFILLAVMAFDRYASICKPLRYPIIMRKSTVNVFLILAWILPACPIAIQAILSTKAKICNFRLNGVICNNVIYAAHCVKSRAIAIFGVAALLVIIILPMLFTVFTYANIFIMFYRSCRTFQKKIAETCIPHLLVLISYFCLMAYDVIVARLESDFPQSIRFIMTLQIFLYHPLFNPFIYGIKMKEIFKHLKRLFCSGKI</sequence>
<dbReference type="OrthoDB" id="10017003at2759"/>
<keyword evidence="9" id="KW-1015">Disulfide bond</keyword>
<evidence type="ECO:0000313" key="16">
    <source>
        <dbReference type="Proteomes" id="UP000192220"/>
    </source>
</evidence>
<dbReference type="InParanoid" id="A0A2I4CH03"/>
<dbReference type="PANTHER" id="PTHR26451">
    <property type="entry name" value="G_PROTEIN_RECEP_F1_2 DOMAIN-CONTAINING PROTEIN"/>
    <property type="match status" value="1"/>
</dbReference>
<dbReference type="RefSeq" id="XP_013879275.1">
    <property type="nucleotide sequence ID" value="XM_014023821.1"/>
</dbReference>
<gene>
    <name evidence="17" type="primary">LOC106528608</name>
</gene>
<dbReference type="FunCoup" id="A0A2I4CH03">
    <property type="interactions" value="86"/>
</dbReference>
<keyword evidence="10 13" id="KW-0675">Receptor</keyword>
<feature type="transmembrane region" description="Helical" evidence="14">
    <location>
        <begin position="89"/>
        <end position="118"/>
    </location>
</feature>
<dbReference type="GO" id="GO:0004930">
    <property type="term" value="F:G protein-coupled receptor activity"/>
    <property type="evidence" value="ECO:0007669"/>
    <property type="project" value="UniProtKB-KW"/>
</dbReference>
<evidence type="ECO:0000256" key="12">
    <source>
        <dbReference type="ARBA" id="ARBA00023224"/>
    </source>
</evidence>
<dbReference type="Proteomes" id="UP000192220">
    <property type="component" value="Unplaced"/>
</dbReference>
<feature type="transmembrane region" description="Helical" evidence="14">
    <location>
        <begin position="139"/>
        <end position="160"/>
    </location>
</feature>
<accession>A0A2I4CH03</accession>
<feature type="domain" description="G-protein coupled receptors family 1 profile" evidence="15">
    <location>
        <begin position="39"/>
        <end position="287"/>
    </location>
</feature>
<evidence type="ECO:0000256" key="7">
    <source>
        <dbReference type="ARBA" id="ARBA00023040"/>
    </source>
</evidence>
<dbReference type="GO" id="GO:0004984">
    <property type="term" value="F:olfactory receptor activity"/>
    <property type="evidence" value="ECO:0007669"/>
    <property type="project" value="InterPro"/>
</dbReference>
<keyword evidence="12 13" id="KW-0807">Transducer</keyword>
<feature type="transmembrane region" description="Helical" evidence="14">
    <location>
        <begin position="236"/>
        <end position="255"/>
    </location>
</feature>
<evidence type="ECO:0000313" key="17">
    <source>
        <dbReference type="RefSeq" id="XP_013879275.1"/>
    </source>
</evidence>
<feature type="transmembrane region" description="Helical" evidence="14">
    <location>
        <begin position="23"/>
        <end position="48"/>
    </location>
</feature>
<evidence type="ECO:0000256" key="1">
    <source>
        <dbReference type="ARBA" id="ARBA00004651"/>
    </source>
</evidence>
<dbReference type="PROSITE" id="PS00237">
    <property type="entry name" value="G_PROTEIN_RECEP_F1_1"/>
    <property type="match status" value="1"/>
</dbReference>
<dbReference type="SUPFAM" id="SSF81321">
    <property type="entry name" value="Family A G protein-coupled receptor-like"/>
    <property type="match status" value="1"/>
</dbReference>
<dbReference type="FunFam" id="1.20.1070.10:FF:000024">
    <property type="entry name" value="Olfactory receptor"/>
    <property type="match status" value="1"/>
</dbReference>
<evidence type="ECO:0000259" key="15">
    <source>
        <dbReference type="PROSITE" id="PS50262"/>
    </source>
</evidence>
<organism evidence="16 17">
    <name type="scientific">Austrofundulus limnaeus</name>
    <name type="common">Annual killifish</name>
    <dbReference type="NCBI Taxonomy" id="52670"/>
    <lineage>
        <taxon>Eukaryota</taxon>
        <taxon>Metazoa</taxon>
        <taxon>Chordata</taxon>
        <taxon>Craniata</taxon>
        <taxon>Vertebrata</taxon>
        <taxon>Euteleostomi</taxon>
        <taxon>Actinopterygii</taxon>
        <taxon>Neopterygii</taxon>
        <taxon>Teleostei</taxon>
        <taxon>Neoteleostei</taxon>
        <taxon>Acanthomorphata</taxon>
        <taxon>Ovalentaria</taxon>
        <taxon>Atherinomorphae</taxon>
        <taxon>Cyprinodontiformes</taxon>
        <taxon>Rivulidae</taxon>
        <taxon>Austrofundulus</taxon>
    </lineage>
</organism>
<keyword evidence="4 13" id="KW-0812">Transmembrane</keyword>
<feature type="transmembrane region" description="Helical" evidence="14">
    <location>
        <begin position="267"/>
        <end position="289"/>
    </location>
</feature>
<evidence type="ECO:0000256" key="11">
    <source>
        <dbReference type="ARBA" id="ARBA00023180"/>
    </source>
</evidence>
<dbReference type="PRINTS" id="PR00237">
    <property type="entry name" value="GPCRRHODOPSN"/>
</dbReference>
<keyword evidence="5 14" id="KW-0552">Olfaction</keyword>
<evidence type="ECO:0000256" key="8">
    <source>
        <dbReference type="ARBA" id="ARBA00023136"/>
    </source>
</evidence>
<protein>
    <recommendedName>
        <fullName evidence="14">Olfactory receptor</fullName>
    </recommendedName>
</protein>
<feature type="transmembrane region" description="Helical" evidence="14">
    <location>
        <begin position="57"/>
        <end position="77"/>
    </location>
</feature>
<dbReference type="InterPro" id="IPR052921">
    <property type="entry name" value="GPCR1_Superfamily_Member"/>
</dbReference>
<evidence type="ECO:0000256" key="13">
    <source>
        <dbReference type="RuleBase" id="RU000688"/>
    </source>
</evidence>
<dbReference type="PRINTS" id="PR00245">
    <property type="entry name" value="OLFACTORYR"/>
</dbReference>
<dbReference type="InterPro" id="IPR017452">
    <property type="entry name" value="GPCR_Rhodpsn_7TM"/>
</dbReference>
<keyword evidence="7 13" id="KW-0297">G-protein coupled receptor</keyword>
<proteinExistence type="inferred from homology"/>